<dbReference type="EMBL" id="JAQQXP010000001">
    <property type="protein sequence ID" value="MDC8829507.1"/>
    <property type="molecule type" value="Genomic_DNA"/>
</dbReference>
<proteinExistence type="predicted"/>
<keyword evidence="2" id="KW-1185">Reference proteome</keyword>
<organism evidence="1 2">
    <name type="scientific">Alteromonas gilva</name>
    <dbReference type="NCBI Taxonomy" id="2987522"/>
    <lineage>
        <taxon>Bacteria</taxon>
        <taxon>Pseudomonadati</taxon>
        <taxon>Pseudomonadota</taxon>
        <taxon>Gammaproteobacteria</taxon>
        <taxon>Alteromonadales</taxon>
        <taxon>Alteromonadaceae</taxon>
        <taxon>Alteromonas/Salinimonas group</taxon>
        <taxon>Alteromonas</taxon>
    </lineage>
</organism>
<dbReference type="RefSeq" id="WP_273637901.1">
    <property type="nucleotide sequence ID" value="NZ_JAQQXP010000001.1"/>
</dbReference>
<protein>
    <submittedName>
        <fullName evidence="1">DUF3313 family protein</fullName>
    </submittedName>
</protein>
<evidence type="ECO:0000313" key="2">
    <source>
        <dbReference type="Proteomes" id="UP001218788"/>
    </source>
</evidence>
<dbReference type="InterPro" id="IPR021747">
    <property type="entry name" value="DUF3313"/>
</dbReference>
<comment type="caution">
    <text evidence="1">The sequence shown here is derived from an EMBL/GenBank/DDBJ whole genome shotgun (WGS) entry which is preliminary data.</text>
</comment>
<gene>
    <name evidence="1" type="ORF">OIK42_01905</name>
</gene>
<reference evidence="1 2" key="1">
    <citation type="submission" date="2022-10" db="EMBL/GenBank/DDBJ databases">
        <title>Alteromonas sp. chi3 Genome sequencing.</title>
        <authorList>
            <person name="Park S."/>
        </authorList>
    </citation>
    <scope>NUCLEOTIDE SEQUENCE [LARGE SCALE GENOMIC DNA]</scope>
    <source>
        <strain evidence="2">chi3</strain>
    </source>
</reference>
<name>A0ABT5L0V7_9ALTE</name>
<dbReference type="Proteomes" id="UP001218788">
    <property type="component" value="Unassembled WGS sequence"/>
</dbReference>
<dbReference type="PROSITE" id="PS51257">
    <property type="entry name" value="PROKAR_LIPOPROTEIN"/>
    <property type="match status" value="1"/>
</dbReference>
<accession>A0ABT5L0V7</accession>
<sequence length="232" mass="26407">MKLFTIILSLSVLSACSVTEDQAVKFTAVPDSNLQQLQNTRFDRFVVNPQTDFSQYDEVIFFPTQFDKLTVDESANNDLTNSWNDSTWDEMDKICQHFDDFAQLTFEQKSGLKPTNRGGDNVLAIEFRLMNFMPYQRRYKDANRDTVVSRGHRNGLGSITFQAVVANSKTGELLAVIEDGMELNPGNMLVIKGDPNLQVDSASPVAQNIAWRKTFRRIADRLHNDLMRLKQS</sequence>
<dbReference type="Pfam" id="PF11769">
    <property type="entry name" value="DUF3313"/>
    <property type="match status" value="1"/>
</dbReference>
<evidence type="ECO:0000313" key="1">
    <source>
        <dbReference type="EMBL" id="MDC8829507.1"/>
    </source>
</evidence>